<organism evidence="1 2">
    <name type="scientific">Carpinus fangiana</name>
    <dbReference type="NCBI Taxonomy" id="176857"/>
    <lineage>
        <taxon>Eukaryota</taxon>
        <taxon>Viridiplantae</taxon>
        <taxon>Streptophyta</taxon>
        <taxon>Embryophyta</taxon>
        <taxon>Tracheophyta</taxon>
        <taxon>Spermatophyta</taxon>
        <taxon>Magnoliopsida</taxon>
        <taxon>eudicotyledons</taxon>
        <taxon>Gunneridae</taxon>
        <taxon>Pentapetalae</taxon>
        <taxon>rosids</taxon>
        <taxon>fabids</taxon>
        <taxon>Fagales</taxon>
        <taxon>Betulaceae</taxon>
        <taxon>Carpinus</taxon>
    </lineage>
</organism>
<name>A0A5N6QUT7_9ROSI</name>
<accession>A0A5N6QUT7</accession>
<keyword evidence="2" id="KW-1185">Reference proteome</keyword>
<evidence type="ECO:0000313" key="2">
    <source>
        <dbReference type="Proteomes" id="UP000327013"/>
    </source>
</evidence>
<gene>
    <name evidence="1" type="ORF">FH972_007194</name>
</gene>
<reference evidence="1 2" key="1">
    <citation type="submission" date="2019-06" db="EMBL/GenBank/DDBJ databases">
        <title>A chromosomal-level reference genome of Carpinus fangiana (Coryloideae, Betulaceae).</title>
        <authorList>
            <person name="Yang X."/>
            <person name="Wang Z."/>
            <person name="Zhang L."/>
            <person name="Hao G."/>
            <person name="Liu J."/>
            <person name="Yang Y."/>
        </authorList>
    </citation>
    <scope>NUCLEOTIDE SEQUENCE [LARGE SCALE GENOMIC DNA]</scope>
    <source>
        <strain evidence="1">Cfa_2016G</strain>
        <tissue evidence="1">Leaf</tissue>
    </source>
</reference>
<sequence>MYESLSGRTESSLAKAEEFEAENFSVINFHALEEEARDKAREYSSSLSRELRIESAYVISALRPVASRSSRQL</sequence>
<protein>
    <submittedName>
        <fullName evidence="1">Uncharacterized protein</fullName>
    </submittedName>
</protein>
<dbReference type="EMBL" id="CM017323">
    <property type="protein sequence ID" value="KAE8021289.1"/>
    <property type="molecule type" value="Genomic_DNA"/>
</dbReference>
<dbReference type="Proteomes" id="UP000327013">
    <property type="component" value="Chromosome 3"/>
</dbReference>
<proteinExistence type="predicted"/>
<evidence type="ECO:0000313" key="1">
    <source>
        <dbReference type="EMBL" id="KAE8021289.1"/>
    </source>
</evidence>
<dbReference type="AlphaFoldDB" id="A0A5N6QUT7"/>